<dbReference type="GO" id="GO:0000981">
    <property type="term" value="F:DNA-binding transcription factor activity, RNA polymerase II-specific"/>
    <property type="evidence" value="ECO:0007669"/>
    <property type="project" value="TreeGrafter"/>
</dbReference>
<feature type="non-terminal residue" evidence="9">
    <location>
        <position position="1"/>
    </location>
</feature>
<dbReference type="FunFam" id="3.30.160.60:FF:000052">
    <property type="entry name" value="zinc finger protein 546 isoform X1"/>
    <property type="match status" value="1"/>
</dbReference>
<evidence type="ECO:0000256" key="6">
    <source>
        <dbReference type="ARBA" id="ARBA00023242"/>
    </source>
</evidence>
<dbReference type="GO" id="GO:0008270">
    <property type="term" value="F:zinc ion binding"/>
    <property type="evidence" value="ECO:0007669"/>
    <property type="project" value="UniProtKB-KW"/>
</dbReference>
<evidence type="ECO:0000256" key="1">
    <source>
        <dbReference type="ARBA" id="ARBA00004123"/>
    </source>
</evidence>
<dbReference type="GO" id="GO:0000978">
    <property type="term" value="F:RNA polymerase II cis-regulatory region sequence-specific DNA binding"/>
    <property type="evidence" value="ECO:0007669"/>
    <property type="project" value="TreeGrafter"/>
</dbReference>
<keyword evidence="3" id="KW-0677">Repeat</keyword>
<comment type="caution">
    <text evidence="9">The sequence shown here is derived from an EMBL/GenBank/DDBJ whole genome shotgun (WGS) entry which is preliminary data.</text>
</comment>
<dbReference type="Proteomes" id="UP000583496">
    <property type="component" value="Unassembled WGS sequence"/>
</dbReference>
<sequence length="72" mass="8262">HIHTGERPYECLECGKSFRGRSTLIVHQCIHTREKVCECGECGKSFILSASLMTDQRIHTVFQVQEEVLDQL</sequence>
<dbReference type="PANTHER" id="PTHR23226:SF366">
    <property type="entry name" value="ZINC FINGER PROTEIN ZFP2"/>
    <property type="match status" value="1"/>
</dbReference>
<dbReference type="OrthoDB" id="8922241at2759"/>
<evidence type="ECO:0000259" key="8">
    <source>
        <dbReference type="PROSITE" id="PS50157"/>
    </source>
</evidence>
<dbReference type="PROSITE" id="PS00028">
    <property type="entry name" value="ZINC_FINGER_C2H2_1"/>
    <property type="match status" value="1"/>
</dbReference>
<dbReference type="FunFam" id="3.30.160.60:FF:000295">
    <property type="entry name" value="zinc finger protein 19"/>
    <property type="match status" value="1"/>
</dbReference>
<evidence type="ECO:0000256" key="4">
    <source>
        <dbReference type="ARBA" id="ARBA00022771"/>
    </source>
</evidence>
<keyword evidence="10" id="KW-1185">Reference proteome</keyword>
<feature type="domain" description="C2H2-type" evidence="8">
    <location>
        <begin position="37"/>
        <end position="60"/>
    </location>
</feature>
<reference evidence="9 10" key="1">
    <citation type="submission" date="2019-09" db="EMBL/GenBank/DDBJ databases">
        <title>Bird 10,000 Genomes (B10K) Project - Family phase.</title>
        <authorList>
            <person name="Zhang G."/>
        </authorList>
    </citation>
    <scope>NUCLEOTIDE SEQUENCE [LARGE SCALE GENOMIC DNA]</scope>
    <source>
        <strain evidence="9">B10K-DU-002-71</strain>
        <tissue evidence="9">Muscle</tissue>
    </source>
</reference>
<keyword evidence="6" id="KW-0539">Nucleus</keyword>
<evidence type="ECO:0000256" key="7">
    <source>
        <dbReference type="PROSITE-ProRule" id="PRU00042"/>
    </source>
</evidence>
<dbReference type="EMBL" id="VYZT01009052">
    <property type="protein sequence ID" value="NXS27546.1"/>
    <property type="molecule type" value="Genomic_DNA"/>
</dbReference>
<name>A0A7L2T2I6_POMRU</name>
<evidence type="ECO:0000313" key="9">
    <source>
        <dbReference type="EMBL" id="NXS27546.1"/>
    </source>
</evidence>
<keyword evidence="4 7" id="KW-0863">Zinc-finger</keyword>
<dbReference type="GO" id="GO:0005634">
    <property type="term" value="C:nucleus"/>
    <property type="evidence" value="ECO:0007669"/>
    <property type="project" value="UniProtKB-SubCell"/>
</dbReference>
<dbReference type="InterPro" id="IPR013087">
    <property type="entry name" value="Znf_C2H2_type"/>
</dbReference>
<dbReference type="PANTHER" id="PTHR23226">
    <property type="entry name" value="ZINC FINGER AND SCAN DOMAIN-CONTAINING"/>
    <property type="match status" value="1"/>
</dbReference>
<comment type="subcellular location">
    <subcellularLocation>
        <location evidence="1">Nucleus</location>
    </subcellularLocation>
</comment>
<organism evidence="9 10">
    <name type="scientific">Pomatostomus ruficeps</name>
    <name type="common">Chestnut-crowned babbler</name>
    <dbReference type="NCBI Taxonomy" id="9176"/>
    <lineage>
        <taxon>Eukaryota</taxon>
        <taxon>Metazoa</taxon>
        <taxon>Chordata</taxon>
        <taxon>Craniata</taxon>
        <taxon>Vertebrata</taxon>
        <taxon>Euteleostomi</taxon>
        <taxon>Archelosauria</taxon>
        <taxon>Archosauria</taxon>
        <taxon>Dinosauria</taxon>
        <taxon>Saurischia</taxon>
        <taxon>Theropoda</taxon>
        <taxon>Coelurosauria</taxon>
        <taxon>Aves</taxon>
        <taxon>Neognathae</taxon>
        <taxon>Neoaves</taxon>
        <taxon>Telluraves</taxon>
        <taxon>Australaves</taxon>
        <taxon>Passeriformes</taxon>
        <taxon>Sylvioidea</taxon>
        <taxon>Timaliidae</taxon>
        <taxon>Pomatostomus</taxon>
    </lineage>
</organism>
<accession>A0A7L2T2I6</accession>
<evidence type="ECO:0000256" key="5">
    <source>
        <dbReference type="ARBA" id="ARBA00022833"/>
    </source>
</evidence>
<evidence type="ECO:0000256" key="2">
    <source>
        <dbReference type="ARBA" id="ARBA00022723"/>
    </source>
</evidence>
<dbReference type="Gene3D" id="3.30.160.60">
    <property type="entry name" value="Classic Zinc Finger"/>
    <property type="match status" value="2"/>
</dbReference>
<dbReference type="SMART" id="SM00355">
    <property type="entry name" value="ZnF_C2H2"/>
    <property type="match status" value="2"/>
</dbReference>
<evidence type="ECO:0000256" key="3">
    <source>
        <dbReference type="ARBA" id="ARBA00022737"/>
    </source>
</evidence>
<proteinExistence type="predicted"/>
<dbReference type="InterPro" id="IPR036236">
    <property type="entry name" value="Znf_C2H2_sf"/>
</dbReference>
<protein>
    <submittedName>
        <fullName evidence="9">ZN586 protein</fullName>
    </submittedName>
</protein>
<dbReference type="PROSITE" id="PS50157">
    <property type="entry name" value="ZINC_FINGER_C2H2_2"/>
    <property type="match status" value="2"/>
</dbReference>
<dbReference type="Pfam" id="PF00096">
    <property type="entry name" value="zf-C2H2"/>
    <property type="match status" value="1"/>
</dbReference>
<evidence type="ECO:0000313" key="10">
    <source>
        <dbReference type="Proteomes" id="UP000583496"/>
    </source>
</evidence>
<feature type="domain" description="C2H2-type" evidence="8">
    <location>
        <begin position="9"/>
        <end position="36"/>
    </location>
</feature>
<gene>
    <name evidence="9" type="primary">Znf586_0</name>
    <name evidence="9" type="ORF">POSRUF_R14768</name>
</gene>
<keyword evidence="2" id="KW-0479">Metal-binding</keyword>
<dbReference type="SUPFAM" id="SSF57667">
    <property type="entry name" value="beta-beta-alpha zinc fingers"/>
    <property type="match status" value="1"/>
</dbReference>
<feature type="non-terminal residue" evidence="9">
    <location>
        <position position="72"/>
    </location>
</feature>
<keyword evidence="5" id="KW-0862">Zinc</keyword>
<dbReference type="AlphaFoldDB" id="A0A7L2T2I6"/>